<dbReference type="OrthoDB" id="1916924at2759"/>
<dbReference type="AlphaFoldDB" id="A0A834YG20"/>
<protein>
    <recommendedName>
        <fullName evidence="5">FLZ-type domain-containing protein</fullName>
    </recommendedName>
</protein>
<organism evidence="6 7">
    <name type="scientific">Tetracentron sinense</name>
    <name type="common">Spur-leaf</name>
    <dbReference type="NCBI Taxonomy" id="13715"/>
    <lineage>
        <taxon>Eukaryota</taxon>
        <taxon>Viridiplantae</taxon>
        <taxon>Streptophyta</taxon>
        <taxon>Embryophyta</taxon>
        <taxon>Tracheophyta</taxon>
        <taxon>Spermatophyta</taxon>
        <taxon>Magnoliopsida</taxon>
        <taxon>Trochodendrales</taxon>
        <taxon>Trochodendraceae</taxon>
        <taxon>Tetracentron</taxon>
    </lineage>
</organism>
<name>A0A834YG20_TETSI</name>
<sequence>MDSSSVLGAARRPSIIEDDDDVASLSDMEAGFSGNHLLLSKSSCYDPSRRRGSYRFLSRSSSSSSPRLYDARCEEHHHPHFLKACFLCKKSLGDNRDIFMYRGDTPFCSEECRQEQIEIDEAKEKNWKLSSSMKTLRKEQNKSPKNYQVRTSTVAAA</sequence>
<dbReference type="EMBL" id="JABCRI010000022">
    <property type="protein sequence ID" value="KAF8379157.1"/>
    <property type="molecule type" value="Genomic_DNA"/>
</dbReference>
<proteinExistence type="inferred from homology"/>
<evidence type="ECO:0000256" key="1">
    <source>
        <dbReference type="ARBA" id="ARBA00009374"/>
    </source>
</evidence>
<keyword evidence="7" id="KW-1185">Reference proteome</keyword>
<comment type="similarity">
    <text evidence="1">Belongs to the FLZ family.</text>
</comment>
<dbReference type="OMA" id="LRFDNQQ"/>
<comment type="caution">
    <text evidence="6">The sequence shown here is derived from an EMBL/GenBank/DDBJ whole genome shotgun (WGS) entry which is preliminary data.</text>
</comment>
<dbReference type="GO" id="GO:0046872">
    <property type="term" value="F:metal ion binding"/>
    <property type="evidence" value="ECO:0007669"/>
    <property type="project" value="UniProtKB-KW"/>
</dbReference>
<evidence type="ECO:0000256" key="3">
    <source>
        <dbReference type="PROSITE-ProRule" id="PRU01131"/>
    </source>
</evidence>
<accession>A0A834YG20</accession>
<dbReference type="Proteomes" id="UP000655225">
    <property type="component" value="Unassembled WGS sequence"/>
</dbReference>
<feature type="region of interest" description="Disordered" evidence="4">
    <location>
        <begin position="135"/>
        <end position="157"/>
    </location>
</feature>
<gene>
    <name evidence="6" type="ORF">HHK36_028586</name>
</gene>
<dbReference type="InterPro" id="IPR044533">
    <property type="entry name" value="FLZ1/2/3"/>
</dbReference>
<dbReference type="PANTHER" id="PTHR46057">
    <property type="entry name" value="FCS-LIKE ZINC FINGER 1-RELATED"/>
    <property type="match status" value="1"/>
</dbReference>
<feature type="zinc finger region" description="FLZ-type" evidence="3">
    <location>
        <begin position="80"/>
        <end position="124"/>
    </location>
</feature>
<evidence type="ECO:0000259" key="5">
    <source>
        <dbReference type="PROSITE" id="PS51795"/>
    </source>
</evidence>
<dbReference type="InterPro" id="IPR007650">
    <property type="entry name" value="Zf-FLZ_dom"/>
</dbReference>
<dbReference type="Pfam" id="PF04570">
    <property type="entry name" value="zf-FLZ"/>
    <property type="match status" value="1"/>
</dbReference>
<evidence type="ECO:0000256" key="2">
    <source>
        <dbReference type="ARBA" id="ARBA00022723"/>
    </source>
</evidence>
<evidence type="ECO:0000256" key="4">
    <source>
        <dbReference type="SAM" id="MobiDB-lite"/>
    </source>
</evidence>
<feature type="domain" description="FLZ-type" evidence="5">
    <location>
        <begin position="80"/>
        <end position="124"/>
    </location>
</feature>
<dbReference type="PANTHER" id="PTHR46057:SF9">
    <property type="entry name" value="FCS-LIKE ZINC FINGER 1"/>
    <property type="match status" value="1"/>
</dbReference>
<reference evidence="6 7" key="1">
    <citation type="submission" date="2020-04" db="EMBL/GenBank/DDBJ databases">
        <title>Plant Genome Project.</title>
        <authorList>
            <person name="Zhang R.-G."/>
        </authorList>
    </citation>
    <scope>NUCLEOTIDE SEQUENCE [LARGE SCALE GENOMIC DNA]</scope>
    <source>
        <strain evidence="6">YNK0</strain>
        <tissue evidence="6">Leaf</tissue>
    </source>
</reference>
<dbReference type="PROSITE" id="PS51795">
    <property type="entry name" value="ZF_FLZ"/>
    <property type="match status" value="1"/>
</dbReference>
<keyword evidence="2" id="KW-0479">Metal-binding</keyword>
<evidence type="ECO:0000313" key="7">
    <source>
        <dbReference type="Proteomes" id="UP000655225"/>
    </source>
</evidence>
<evidence type="ECO:0000313" key="6">
    <source>
        <dbReference type="EMBL" id="KAF8379157.1"/>
    </source>
</evidence>
<feature type="compositionally biased region" description="Polar residues" evidence="4">
    <location>
        <begin position="143"/>
        <end position="157"/>
    </location>
</feature>